<accession>A0A6H1ZG86</accession>
<dbReference type="AlphaFoldDB" id="A0A6H1ZG86"/>
<organism evidence="1">
    <name type="scientific">viral metagenome</name>
    <dbReference type="NCBI Taxonomy" id="1070528"/>
    <lineage>
        <taxon>unclassified sequences</taxon>
        <taxon>metagenomes</taxon>
        <taxon>organismal metagenomes</taxon>
    </lineage>
</organism>
<name>A0A6H1ZG86_9ZZZZ</name>
<dbReference type="EMBL" id="MT144971">
    <property type="protein sequence ID" value="QJI02045.1"/>
    <property type="molecule type" value="Genomic_DNA"/>
</dbReference>
<sequence>MTKEQFIDGYCKRSGITRGFYDSNFVALRCDYGEDNYSGWAAAGNNEKQIRRHLELYGGRNEHN</sequence>
<protein>
    <submittedName>
        <fullName evidence="1">Uncharacterized protein</fullName>
    </submittedName>
</protein>
<proteinExistence type="predicted"/>
<evidence type="ECO:0000313" key="1">
    <source>
        <dbReference type="EMBL" id="QJA46936.1"/>
    </source>
</evidence>
<evidence type="ECO:0000313" key="2">
    <source>
        <dbReference type="EMBL" id="QJI02045.1"/>
    </source>
</evidence>
<gene>
    <name evidence="1" type="ORF">TM448A00578_0022</name>
    <name evidence="2" type="ORF">TM448B02903_0009</name>
</gene>
<dbReference type="EMBL" id="MT144026">
    <property type="protein sequence ID" value="QJA46936.1"/>
    <property type="molecule type" value="Genomic_DNA"/>
</dbReference>
<reference evidence="1" key="1">
    <citation type="submission" date="2020-03" db="EMBL/GenBank/DDBJ databases">
        <title>The deep terrestrial virosphere.</title>
        <authorList>
            <person name="Holmfeldt K."/>
            <person name="Nilsson E."/>
            <person name="Simone D."/>
            <person name="Lopez-Fernandez M."/>
            <person name="Wu X."/>
            <person name="de Brujin I."/>
            <person name="Lundin D."/>
            <person name="Andersson A."/>
            <person name="Bertilsson S."/>
            <person name="Dopson M."/>
        </authorList>
    </citation>
    <scope>NUCLEOTIDE SEQUENCE</scope>
    <source>
        <strain evidence="1">TM448A00578</strain>
        <strain evidence="2">TM448B02903</strain>
    </source>
</reference>